<accession>A0ABX1Z4R7</accession>
<dbReference type="InterPro" id="IPR057326">
    <property type="entry name" value="KR_dom"/>
</dbReference>
<dbReference type="SMART" id="SM00822">
    <property type="entry name" value="PKS_KR"/>
    <property type="match status" value="1"/>
</dbReference>
<dbReference type="InterPro" id="IPR002347">
    <property type="entry name" value="SDR_fam"/>
</dbReference>
<evidence type="ECO:0000256" key="1">
    <source>
        <dbReference type="ARBA" id="ARBA00006484"/>
    </source>
</evidence>
<comment type="similarity">
    <text evidence="1">Belongs to the short-chain dehydrogenases/reductases (SDR) family.</text>
</comment>
<dbReference type="InterPro" id="IPR020904">
    <property type="entry name" value="Sc_DH/Rdtase_CS"/>
</dbReference>
<dbReference type="PANTHER" id="PTHR43477:SF1">
    <property type="entry name" value="DIHYDROANTICAPSIN 7-DEHYDROGENASE"/>
    <property type="match status" value="1"/>
</dbReference>
<dbReference type="Gene3D" id="3.40.50.720">
    <property type="entry name" value="NAD(P)-binding Rossmann-like Domain"/>
    <property type="match status" value="1"/>
</dbReference>
<evidence type="ECO:0000313" key="5">
    <source>
        <dbReference type="Proteomes" id="UP000658690"/>
    </source>
</evidence>
<dbReference type="NCBIfam" id="NF005559">
    <property type="entry name" value="PRK07231.1"/>
    <property type="match status" value="1"/>
</dbReference>
<organism evidence="4 5">
    <name type="scientific">Paenibacillus germinis</name>
    <dbReference type="NCBI Taxonomy" id="2654979"/>
    <lineage>
        <taxon>Bacteria</taxon>
        <taxon>Bacillati</taxon>
        <taxon>Bacillota</taxon>
        <taxon>Bacilli</taxon>
        <taxon>Bacillales</taxon>
        <taxon>Paenibacillaceae</taxon>
        <taxon>Paenibacillus</taxon>
    </lineage>
</organism>
<evidence type="ECO:0000256" key="2">
    <source>
        <dbReference type="ARBA" id="ARBA00023002"/>
    </source>
</evidence>
<gene>
    <name evidence="4" type="ORF">GC102_14450</name>
</gene>
<dbReference type="EC" id="1.1.1.47" evidence="4"/>
<dbReference type="PRINTS" id="PR00081">
    <property type="entry name" value="GDHRDH"/>
</dbReference>
<feature type="domain" description="Ketoreductase" evidence="3">
    <location>
        <begin position="13"/>
        <end position="180"/>
    </location>
</feature>
<reference evidence="4 5" key="1">
    <citation type="submission" date="2019-10" db="EMBL/GenBank/DDBJ databases">
        <title>Description of Paenibacillus choica sp. nov.</title>
        <authorList>
            <person name="Carlier A."/>
            <person name="Qi S."/>
        </authorList>
    </citation>
    <scope>NUCLEOTIDE SEQUENCE [LARGE SCALE GENOMIC DNA]</scope>
    <source>
        <strain evidence="4 5">LMG 31460</strain>
    </source>
</reference>
<keyword evidence="5" id="KW-1185">Reference proteome</keyword>
<sequence>MNKTGDALNLTGKVAVVTGGASGIGLATATMLAEFGANVMLLDINESQGQAAAASIAEGGGKAAFYVCNVTSGEGCKRASEAIMHDHGRIDILFNNAGVIRRKTVVELEEKDWDLVIDVSLKGVYLLSKYMIPFMAQSGGGSIVNTGSGWGLKGGDKAAAYCAAKAGVVNLTKAMAIDHGQDNIRVNCVCPGDTDTPLLRDEAKQLGQEEGSFLVSSASGRPLERLGTPRDIASAVLFLASDLSTWVTGSVLVVDGGGLA</sequence>
<dbReference type="InterPro" id="IPR036291">
    <property type="entry name" value="NAD(P)-bd_dom_sf"/>
</dbReference>
<name>A0ABX1Z4R7_9BACL</name>
<dbReference type="CDD" id="cd05233">
    <property type="entry name" value="SDR_c"/>
    <property type="match status" value="1"/>
</dbReference>
<comment type="caution">
    <text evidence="4">The sequence shown here is derived from an EMBL/GenBank/DDBJ whole genome shotgun (WGS) entry which is preliminary data.</text>
</comment>
<protein>
    <submittedName>
        <fullName evidence="4">Glucose 1-dehydrogenase</fullName>
        <ecNumber evidence="4">1.1.1.47</ecNumber>
    </submittedName>
</protein>
<proteinExistence type="inferred from homology"/>
<dbReference type="GO" id="GO:0047936">
    <property type="term" value="F:glucose 1-dehydrogenase [NAD(P)+] activity"/>
    <property type="evidence" value="ECO:0007669"/>
    <property type="project" value="UniProtKB-EC"/>
</dbReference>
<dbReference type="Proteomes" id="UP000658690">
    <property type="component" value="Unassembled WGS sequence"/>
</dbReference>
<dbReference type="InterPro" id="IPR051122">
    <property type="entry name" value="SDR_DHRS6-like"/>
</dbReference>
<dbReference type="EMBL" id="WHOC01000073">
    <property type="protein sequence ID" value="NOU86971.1"/>
    <property type="molecule type" value="Genomic_DNA"/>
</dbReference>
<evidence type="ECO:0000313" key="4">
    <source>
        <dbReference type="EMBL" id="NOU86971.1"/>
    </source>
</evidence>
<evidence type="ECO:0000259" key="3">
    <source>
        <dbReference type="SMART" id="SM00822"/>
    </source>
</evidence>
<dbReference type="PANTHER" id="PTHR43477">
    <property type="entry name" value="DIHYDROANTICAPSIN 7-DEHYDROGENASE"/>
    <property type="match status" value="1"/>
</dbReference>
<dbReference type="PROSITE" id="PS00061">
    <property type="entry name" value="ADH_SHORT"/>
    <property type="match status" value="1"/>
</dbReference>
<dbReference type="PRINTS" id="PR00080">
    <property type="entry name" value="SDRFAMILY"/>
</dbReference>
<dbReference type="Pfam" id="PF13561">
    <property type="entry name" value="adh_short_C2"/>
    <property type="match status" value="1"/>
</dbReference>
<keyword evidence="2 4" id="KW-0560">Oxidoreductase</keyword>
<dbReference type="RefSeq" id="WP_171690187.1">
    <property type="nucleotide sequence ID" value="NZ_WHOC01000073.1"/>
</dbReference>
<dbReference type="SUPFAM" id="SSF51735">
    <property type="entry name" value="NAD(P)-binding Rossmann-fold domains"/>
    <property type="match status" value="1"/>
</dbReference>